<evidence type="ECO:0000313" key="4">
    <source>
        <dbReference type="EMBL" id="KGM88288.1"/>
    </source>
</evidence>
<gene>
    <name evidence="4" type="ORF">rosmuc_01986</name>
</gene>
<dbReference type="eggNOG" id="COG1566">
    <property type="taxonomic scope" value="Bacteria"/>
</dbReference>
<reference evidence="4 5" key="1">
    <citation type="submission" date="2013-01" db="EMBL/GenBank/DDBJ databases">
        <authorList>
            <person name="Fiebig A."/>
            <person name="Goeker M."/>
            <person name="Klenk H.-P.P."/>
        </authorList>
    </citation>
    <scope>NUCLEOTIDE SEQUENCE [LARGE SCALE GENOMIC DNA]</scope>
    <source>
        <strain evidence="4 5">DSM 17069</strain>
    </source>
</reference>
<dbReference type="STRING" id="215743.ROSMUCSMR3_01117"/>
<dbReference type="OrthoDB" id="7929252at2"/>
<keyword evidence="2" id="KW-0472">Membrane</keyword>
<proteinExistence type="predicted"/>
<dbReference type="AlphaFoldDB" id="A0A0A0HQF6"/>
<keyword evidence="2" id="KW-0812">Transmembrane</keyword>
<feature type="transmembrane region" description="Helical" evidence="2">
    <location>
        <begin position="28"/>
        <end position="51"/>
    </location>
</feature>
<comment type="caution">
    <text evidence="4">The sequence shown here is derived from an EMBL/GenBank/DDBJ whole genome shotgun (WGS) entry which is preliminary data.</text>
</comment>
<protein>
    <submittedName>
        <fullName evidence="4">Multidrug resistance efflux pump</fullName>
    </submittedName>
</protein>
<evidence type="ECO:0000313" key="5">
    <source>
        <dbReference type="Proteomes" id="UP000030021"/>
    </source>
</evidence>
<accession>A0A0A0HQF6</accession>
<dbReference type="Proteomes" id="UP000030021">
    <property type="component" value="Unassembled WGS sequence"/>
</dbReference>
<name>A0A0A0HQF6_9RHOB</name>
<dbReference type="SUPFAM" id="SSF111369">
    <property type="entry name" value="HlyD-like secretion proteins"/>
    <property type="match status" value="1"/>
</dbReference>
<dbReference type="PANTHER" id="PTHR30367:SF12">
    <property type="entry name" value="P-HYDROXYBENZOIC ACID EFFLUX PUMP SUBUNIT AAEA"/>
    <property type="match status" value="1"/>
</dbReference>
<dbReference type="InterPro" id="IPR050393">
    <property type="entry name" value="MFP_Efflux_Pump"/>
</dbReference>
<dbReference type="PATRIC" id="fig|1288298.3.peg.2002"/>
<dbReference type="Pfam" id="PF25917">
    <property type="entry name" value="BSH_RND"/>
    <property type="match status" value="1"/>
</dbReference>
<dbReference type="HOGENOM" id="CLU_055595_0_0_5"/>
<dbReference type="PANTHER" id="PTHR30367">
    <property type="entry name" value="P-HYDROXYBENZOIC ACID EFFLUX PUMP SUBUNIT AAEA-RELATED"/>
    <property type="match status" value="1"/>
</dbReference>
<keyword evidence="2" id="KW-1133">Transmembrane helix</keyword>
<feature type="domain" description="Multidrug resistance protein MdtA-like barrel-sandwich hybrid" evidence="3">
    <location>
        <begin position="63"/>
        <end position="237"/>
    </location>
</feature>
<evidence type="ECO:0000256" key="1">
    <source>
        <dbReference type="SAM" id="Coils"/>
    </source>
</evidence>
<dbReference type="EMBL" id="AONH01000010">
    <property type="protein sequence ID" value="KGM88288.1"/>
    <property type="molecule type" value="Genomic_DNA"/>
</dbReference>
<feature type="coiled-coil region" evidence="1">
    <location>
        <begin position="104"/>
        <end position="183"/>
    </location>
</feature>
<organism evidence="4 5">
    <name type="scientific">Roseovarius mucosus DSM 17069</name>
    <dbReference type="NCBI Taxonomy" id="1288298"/>
    <lineage>
        <taxon>Bacteria</taxon>
        <taxon>Pseudomonadati</taxon>
        <taxon>Pseudomonadota</taxon>
        <taxon>Alphaproteobacteria</taxon>
        <taxon>Rhodobacterales</taxon>
        <taxon>Roseobacteraceae</taxon>
        <taxon>Roseovarius</taxon>
    </lineage>
</organism>
<dbReference type="Gene3D" id="2.40.50.100">
    <property type="match status" value="1"/>
</dbReference>
<dbReference type="Gene3D" id="1.10.287.470">
    <property type="entry name" value="Helix hairpin bin"/>
    <property type="match status" value="2"/>
</dbReference>
<evidence type="ECO:0000256" key="2">
    <source>
        <dbReference type="SAM" id="Phobius"/>
    </source>
</evidence>
<dbReference type="RefSeq" id="WP_037272750.1">
    <property type="nucleotide sequence ID" value="NZ_KN293979.1"/>
</dbReference>
<keyword evidence="1" id="KW-0175">Coiled coil</keyword>
<sequence>MLELLLTSFPVIIRYFQLKRRGEAMSVWNMRTAVLIWAVLAFLLFLVIFYFHPKSYSGIVPFRTISVVAQASGPVTELNVRNGQRVEAGDLLFRVDDRSQRASLEQAEAEFAKIKAAESKAAETLKVAQASVVEAEASLEKLKVDLENALTLVTRNVGTRDAVRQLESSVAIAEAGVAAAEAQVALAETDISETLPAQRRAAEAALHSAEAALAQTEVHSYTGGVITQLALSVGSPASTLILSPAMVIIPDRDEGVPVRTVAGFAQAANNTIYPGMPAEIACDSNLSLSFRNAVLPARVVSVQPAISTGQIVPGGRLMDPAEMLRRGSILVYLELVHPEHEKIMLDGSGCMVQTYTTNLPGFFGHVIAATGVVKAAGLRIKVWGSLVSGVGLAGGGGH</sequence>
<evidence type="ECO:0000259" key="3">
    <source>
        <dbReference type="Pfam" id="PF25917"/>
    </source>
</evidence>
<dbReference type="InterPro" id="IPR058625">
    <property type="entry name" value="MdtA-like_BSH"/>
</dbReference>